<feature type="signal peptide" evidence="2">
    <location>
        <begin position="1"/>
        <end position="23"/>
    </location>
</feature>
<name>A0A849SM68_UNCEI</name>
<sequence length="1115" mass="119909">MSVRALGSLGLAIALGWAVPARAAIEVPDPACGTWPVVVRGGAVIYPLPVTFLRAGTERVRVRDRELMRDRDFVIDRTRGVLRLLVAPVAGETLWVSACRLLDPPMLERRRYEYRRSIAPDRAAGDTARGPLAATPRPVTSRIPSEAPLGSELTLAGSKTLAVEFGSNQDAFLKQSLDLTVSGTLAPGVEVSGILTDRSAALGAGGASEELRSLDRLLLKVRSPGAEAELGDITVRVERGPFLRMERRLQGVSGRVQRGGLEGSLAAASAEGEYRRVEFFGIEGRQGPYVLTNASGEAAIGIVTGSEAVTLDGERLTRGESADYSIDYERGEITFTNHRPVSSSSRVSVEYQFDLDRFRRNVTVASSGWATGPWRLGASYASEGDDRGRPIAGALAVEDRLVLSGAGDSVERAIGSGVTAGGGDYDLVQSPGGPYYAFVAPDSGDFDVRFVFVGSGRGDYLDSASVAGRTTFRYAGAAAGTHAIGRSLPLPTTHHVMSLGGGYQRGAVTLAIDGALSELDRNSFSSLDDRDNAGGALEGRMNYERHSATRLSGAGFGARIRAVERRFAPFDRLERAYAEEGWGVPVGDDLDHQRTAEVSGFVRDPRAGEWRASVSGLRTPNRYSAVRHALSWSRSGALNARALWDRAEGRAEDRTFERGGRDLRSADLSLVSRWLEPAVRVLWDERRSPSDSTENAARSRELAGELKAPSRFAWRARLAGSIRREAYVQAATFDDRTEARTLGARLESAPAPITLALEGQRRDYRTLASGERVRSDLASLLLRGTRPTAGLSGQAGVEVTSEGQSVRLRQVQFVGAGNGAYDSLGNLVGAGSYDLVLVTGAELERVGRAATSARLAWQAPSDRFAGSRLELVFESEARRRGTLNVLDLAVPPRRALGDADLVRGAITQRLEFEGAPSSPRAAVRVRLERRVSADRSFDNFAQTRDDRSASARWRGRPGAAWTAELEGRAVRQAASQAFAGAAPFRRTLEEIGLTTQLAFSSSTRLRAVGVGDLAWTRSAGATERTRVVRVGPDLGLAVGRAGRVDVSARRAFFSGPAPLSLVPSIDPAGPPRWDATLRVDYRVLESSTVGISWALQDRPGRDLLQTGRAEVRAYF</sequence>
<reference evidence="3 4" key="1">
    <citation type="submission" date="2020-04" db="EMBL/GenBank/DDBJ databases">
        <title>Metagenomic profiling of ammonia- and methane-oxidizing microorganisms in a Dutch drinking water treatment plant.</title>
        <authorList>
            <person name="Poghosyan L."/>
            <person name="Leucker S."/>
        </authorList>
    </citation>
    <scope>NUCLEOTIDE SEQUENCE [LARGE SCALE GENOMIC DNA]</scope>
    <source>
        <strain evidence="3">S-RSF-IL-03</strain>
    </source>
</reference>
<comment type="caution">
    <text evidence="3">The sequence shown here is derived from an EMBL/GenBank/DDBJ whole genome shotgun (WGS) entry which is preliminary data.</text>
</comment>
<evidence type="ECO:0000313" key="3">
    <source>
        <dbReference type="EMBL" id="NOT33694.1"/>
    </source>
</evidence>
<evidence type="ECO:0000256" key="1">
    <source>
        <dbReference type="SAM" id="MobiDB-lite"/>
    </source>
</evidence>
<feature type="region of interest" description="Disordered" evidence="1">
    <location>
        <begin position="123"/>
        <end position="145"/>
    </location>
</feature>
<organism evidence="3 4">
    <name type="scientific">Eiseniibacteriota bacterium</name>
    <dbReference type="NCBI Taxonomy" id="2212470"/>
    <lineage>
        <taxon>Bacteria</taxon>
        <taxon>Candidatus Eiseniibacteriota</taxon>
    </lineage>
</organism>
<evidence type="ECO:0000313" key="4">
    <source>
        <dbReference type="Proteomes" id="UP000580839"/>
    </source>
</evidence>
<feature type="chain" id="PRO_5033001038" evidence="2">
    <location>
        <begin position="24"/>
        <end position="1115"/>
    </location>
</feature>
<accession>A0A849SM68</accession>
<dbReference type="EMBL" id="JABFRW010000065">
    <property type="protein sequence ID" value="NOT33694.1"/>
    <property type="molecule type" value="Genomic_DNA"/>
</dbReference>
<proteinExistence type="predicted"/>
<dbReference type="AlphaFoldDB" id="A0A849SM68"/>
<keyword evidence="2" id="KW-0732">Signal</keyword>
<protein>
    <submittedName>
        <fullName evidence="3">Uncharacterized protein</fullName>
    </submittedName>
</protein>
<gene>
    <name evidence="3" type="ORF">HOP12_05920</name>
</gene>
<dbReference type="Proteomes" id="UP000580839">
    <property type="component" value="Unassembled WGS sequence"/>
</dbReference>
<evidence type="ECO:0000256" key="2">
    <source>
        <dbReference type="SAM" id="SignalP"/>
    </source>
</evidence>